<organism evidence="1 2">
    <name type="scientific">Phlyctema vagabunda</name>
    <dbReference type="NCBI Taxonomy" id="108571"/>
    <lineage>
        <taxon>Eukaryota</taxon>
        <taxon>Fungi</taxon>
        <taxon>Dikarya</taxon>
        <taxon>Ascomycota</taxon>
        <taxon>Pezizomycotina</taxon>
        <taxon>Leotiomycetes</taxon>
        <taxon>Helotiales</taxon>
        <taxon>Dermateaceae</taxon>
        <taxon>Phlyctema</taxon>
    </lineage>
</organism>
<gene>
    <name evidence="1" type="ORF">PVAG01_00457</name>
</gene>
<sequence>MPFSLSRCLLKSHPSRIVGLVAAHHPTSPTPRTRARLCFYCPSPSNPTRKYSTAMAETSDAEAVKIMAEPASKECEILAGNKAREEALKEKEEDKEEEKLPKLSAADFRVYNSMAEHMEYFHNHFRQSWTMLYNSCVNNKRPQGLSLKQFISTGLQLCSHLGTHRTYLSQKSRGNTD</sequence>
<proteinExistence type="predicted"/>
<protein>
    <submittedName>
        <fullName evidence="1">Uncharacterized protein</fullName>
    </submittedName>
</protein>
<evidence type="ECO:0000313" key="1">
    <source>
        <dbReference type="EMBL" id="KAL3426948.1"/>
    </source>
</evidence>
<evidence type="ECO:0000313" key="2">
    <source>
        <dbReference type="Proteomes" id="UP001629113"/>
    </source>
</evidence>
<name>A0ABR4PUB5_9HELO</name>
<reference evidence="1 2" key="1">
    <citation type="submission" date="2024-06" db="EMBL/GenBank/DDBJ databases">
        <title>Complete genome of Phlyctema vagabunda strain 19-DSS-EL-015.</title>
        <authorList>
            <person name="Fiorenzani C."/>
        </authorList>
    </citation>
    <scope>NUCLEOTIDE SEQUENCE [LARGE SCALE GENOMIC DNA]</scope>
    <source>
        <strain evidence="1 2">19-DSS-EL-015</strain>
    </source>
</reference>
<comment type="caution">
    <text evidence="1">The sequence shown here is derived from an EMBL/GenBank/DDBJ whole genome shotgun (WGS) entry which is preliminary data.</text>
</comment>
<dbReference type="PANTHER" id="PTHR38048">
    <property type="entry name" value="EXPRESSED PROTEIN"/>
    <property type="match status" value="1"/>
</dbReference>
<keyword evidence="2" id="KW-1185">Reference proteome</keyword>
<dbReference type="EMBL" id="JBFCZG010000001">
    <property type="protein sequence ID" value="KAL3426948.1"/>
    <property type="molecule type" value="Genomic_DNA"/>
</dbReference>
<dbReference type="Proteomes" id="UP001629113">
    <property type="component" value="Unassembled WGS sequence"/>
</dbReference>
<dbReference type="PANTHER" id="PTHR38048:SF1">
    <property type="entry name" value="HEMERYTHRIN-LIKE DOMAIN-CONTAINING PROTEIN"/>
    <property type="match status" value="1"/>
</dbReference>
<dbReference type="InterPro" id="IPR053206">
    <property type="entry name" value="Dimeric_xanthone_biosynth"/>
</dbReference>
<accession>A0ABR4PUB5</accession>